<keyword evidence="2" id="KW-1185">Reference proteome</keyword>
<dbReference type="AlphaFoldDB" id="A0AAU9JM11"/>
<accession>A0AAU9JM11</accession>
<comment type="caution">
    <text evidence="1">The sequence shown here is derived from an EMBL/GenBank/DDBJ whole genome shotgun (WGS) entry which is preliminary data.</text>
</comment>
<dbReference type="Proteomes" id="UP001162131">
    <property type="component" value="Unassembled WGS sequence"/>
</dbReference>
<dbReference type="EMBL" id="CAJZBQ010000037">
    <property type="protein sequence ID" value="CAG9325230.1"/>
    <property type="molecule type" value="Genomic_DNA"/>
</dbReference>
<protein>
    <submittedName>
        <fullName evidence="1">Uncharacterized protein</fullName>
    </submittedName>
</protein>
<evidence type="ECO:0000313" key="1">
    <source>
        <dbReference type="EMBL" id="CAG9325230.1"/>
    </source>
</evidence>
<reference evidence="1" key="1">
    <citation type="submission" date="2021-09" db="EMBL/GenBank/DDBJ databases">
        <authorList>
            <consortium name="AG Swart"/>
            <person name="Singh M."/>
            <person name="Singh A."/>
            <person name="Seah K."/>
            <person name="Emmerich C."/>
        </authorList>
    </citation>
    <scope>NUCLEOTIDE SEQUENCE</scope>
    <source>
        <strain evidence="1">ATCC30299</strain>
    </source>
</reference>
<proteinExistence type="predicted"/>
<name>A0AAU9JM11_9CILI</name>
<gene>
    <name evidence="1" type="ORF">BSTOLATCC_MIC37976</name>
</gene>
<evidence type="ECO:0000313" key="2">
    <source>
        <dbReference type="Proteomes" id="UP001162131"/>
    </source>
</evidence>
<sequence>MYTPSVWSPNGWTWAKETIPPHKLRRSIEITRYNNSNSITNEFKTIVPNRWEENGWRYDESSINYLKKHRSSSITRTTLPQIGEFITTNQKFFSKSPHKKEKLFTNFSPKKRQVTLGGVLGNFIN</sequence>
<organism evidence="1 2">
    <name type="scientific">Blepharisma stoltei</name>
    <dbReference type="NCBI Taxonomy" id="1481888"/>
    <lineage>
        <taxon>Eukaryota</taxon>
        <taxon>Sar</taxon>
        <taxon>Alveolata</taxon>
        <taxon>Ciliophora</taxon>
        <taxon>Postciliodesmatophora</taxon>
        <taxon>Heterotrichea</taxon>
        <taxon>Heterotrichida</taxon>
        <taxon>Blepharismidae</taxon>
        <taxon>Blepharisma</taxon>
    </lineage>
</organism>